<name>A0ABN7WE86_GIGMA</name>
<comment type="caution">
    <text evidence="1">The sequence shown here is derived from an EMBL/GenBank/DDBJ whole genome shotgun (WGS) entry which is preliminary data.</text>
</comment>
<organism evidence="1 2">
    <name type="scientific">Gigaspora margarita</name>
    <dbReference type="NCBI Taxonomy" id="4874"/>
    <lineage>
        <taxon>Eukaryota</taxon>
        <taxon>Fungi</taxon>
        <taxon>Fungi incertae sedis</taxon>
        <taxon>Mucoromycota</taxon>
        <taxon>Glomeromycotina</taxon>
        <taxon>Glomeromycetes</taxon>
        <taxon>Diversisporales</taxon>
        <taxon>Gigasporaceae</taxon>
        <taxon>Gigaspora</taxon>
    </lineage>
</organism>
<dbReference type="Proteomes" id="UP000789901">
    <property type="component" value="Unassembled WGS sequence"/>
</dbReference>
<proteinExistence type="predicted"/>
<protein>
    <submittedName>
        <fullName evidence="1">24458_t:CDS:1</fullName>
    </submittedName>
</protein>
<feature type="non-terminal residue" evidence="1">
    <location>
        <position position="237"/>
    </location>
</feature>
<feature type="non-terminal residue" evidence="1">
    <location>
        <position position="1"/>
    </location>
</feature>
<evidence type="ECO:0000313" key="2">
    <source>
        <dbReference type="Proteomes" id="UP000789901"/>
    </source>
</evidence>
<evidence type="ECO:0000313" key="1">
    <source>
        <dbReference type="EMBL" id="CAG8828662.1"/>
    </source>
</evidence>
<accession>A0ABN7WE86</accession>
<sequence length="237" mass="27207">SNLNLKKLKLWSTDKQITETIYHSYRLACELTEFLDMIQPEDLSINKENLLTVSSHEDEVSTSYIYEDTNLTNIQEDNNISFAINYASKELKIYKNVDQFLDPDLLSILNNGDSVPNIQNANVLVNFPLSKDDYVFVLYSEIMCIGRVIALYFESYNNYCYTDEPITDLNNVSYISLHGYLPIHLDLFSDILKKGCSLLTHNLASNIFYHIDKSGVLIDENILKLLGDKKNILIILV</sequence>
<dbReference type="EMBL" id="CAJVQB010040652">
    <property type="protein sequence ID" value="CAG8828662.1"/>
    <property type="molecule type" value="Genomic_DNA"/>
</dbReference>
<keyword evidence="2" id="KW-1185">Reference proteome</keyword>
<reference evidence="1 2" key="1">
    <citation type="submission" date="2021-06" db="EMBL/GenBank/DDBJ databases">
        <authorList>
            <person name="Kallberg Y."/>
            <person name="Tangrot J."/>
            <person name="Rosling A."/>
        </authorList>
    </citation>
    <scope>NUCLEOTIDE SEQUENCE [LARGE SCALE GENOMIC DNA]</scope>
    <source>
        <strain evidence="1 2">120-4 pot B 10/14</strain>
    </source>
</reference>
<gene>
    <name evidence="1" type="ORF">GMARGA_LOCUS29771</name>
</gene>